<evidence type="ECO:0000313" key="8">
    <source>
        <dbReference type="EMBL" id="GHF80486.1"/>
    </source>
</evidence>
<keyword evidence="3" id="KW-1003">Cell membrane</keyword>
<feature type="transmembrane region" description="Helical" evidence="7">
    <location>
        <begin position="206"/>
        <end position="226"/>
    </location>
</feature>
<dbReference type="Gene3D" id="1.20.1250.20">
    <property type="entry name" value="MFS general substrate transporter like domains"/>
    <property type="match status" value="1"/>
</dbReference>
<dbReference type="InterPro" id="IPR010290">
    <property type="entry name" value="TM_effector"/>
</dbReference>
<accession>A0A8H9MGG4</accession>
<dbReference type="InterPro" id="IPR036259">
    <property type="entry name" value="MFS_trans_sf"/>
</dbReference>
<protein>
    <submittedName>
        <fullName evidence="8">MFS transporter</fullName>
    </submittedName>
</protein>
<dbReference type="GO" id="GO:0005886">
    <property type="term" value="C:plasma membrane"/>
    <property type="evidence" value="ECO:0007669"/>
    <property type="project" value="UniProtKB-SubCell"/>
</dbReference>
<gene>
    <name evidence="8" type="ORF">GCM10017566_63230</name>
</gene>
<dbReference type="AlphaFoldDB" id="A0A8H9MGG4"/>
<dbReference type="EMBL" id="BNAV01000014">
    <property type="protein sequence ID" value="GHF80486.1"/>
    <property type="molecule type" value="Genomic_DNA"/>
</dbReference>
<evidence type="ECO:0000256" key="5">
    <source>
        <dbReference type="ARBA" id="ARBA00022989"/>
    </source>
</evidence>
<evidence type="ECO:0000256" key="1">
    <source>
        <dbReference type="ARBA" id="ARBA00004429"/>
    </source>
</evidence>
<evidence type="ECO:0000256" key="3">
    <source>
        <dbReference type="ARBA" id="ARBA00022475"/>
    </source>
</evidence>
<reference evidence="8" key="2">
    <citation type="submission" date="2020-09" db="EMBL/GenBank/DDBJ databases">
        <authorList>
            <person name="Sun Q."/>
            <person name="Zhou Y."/>
        </authorList>
    </citation>
    <scope>NUCLEOTIDE SEQUENCE</scope>
    <source>
        <strain evidence="8">CGMCC 4.7679</strain>
    </source>
</reference>
<proteinExistence type="predicted"/>
<sequence length="437" mass="45175">MHDEPDVSDPHGADYRQENRFASARTCWQGDAVLLDLTPLRTSPAFRRWWTGRTCSAFGGQLTLVAVLFQVWGATGSTVWTGAAALAQALPILAFGLFAGALVDRVERRRFYLWTITGQAVCSIVLAVQGFLGGLPMPVLLAVLAVQSTFGAGSGPAARTFVPHLLPAEQLAAGLALNRISFQGAMLLGPALAGVALGWLGLGGCYALDAATFLLAFHGVLGLPRVRAEGSRPGLRGVADGLAFLVREPGVRGALLTDLASMVLSMPVSLFPLVNAERFGDNPRTLGLFLSAIAVGGVVASVFSGTFTRLPRPGLVMVVGSVGWGVSLTLFGLAPNPWLGLGCLVLAGAADTVSVVSRSTVIQLRTPDALMGRAAAAEQMVGQAGPDVGNLRAGLVASATSGTAALVSGGVLCVLAVALVAWSTPRLWEPVVDGKFT</sequence>
<dbReference type="SUPFAM" id="SSF103473">
    <property type="entry name" value="MFS general substrate transporter"/>
    <property type="match status" value="1"/>
</dbReference>
<evidence type="ECO:0000256" key="6">
    <source>
        <dbReference type="ARBA" id="ARBA00023136"/>
    </source>
</evidence>
<evidence type="ECO:0000256" key="4">
    <source>
        <dbReference type="ARBA" id="ARBA00022692"/>
    </source>
</evidence>
<dbReference type="Pfam" id="PF05977">
    <property type="entry name" value="MFS_3"/>
    <property type="match status" value="1"/>
</dbReference>
<evidence type="ECO:0000313" key="9">
    <source>
        <dbReference type="Proteomes" id="UP000658656"/>
    </source>
</evidence>
<evidence type="ECO:0000256" key="2">
    <source>
        <dbReference type="ARBA" id="ARBA00022448"/>
    </source>
</evidence>
<comment type="caution">
    <text evidence="8">The sequence shown here is derived from an EMBL/GenBank/DDBJ whole genome shotgun (WGS) entry which is preliminary data.</text>
</comment>
<keyword evidence="6 7" id="KW-0472">Membrane</keyword>
<feature type="transmembrane region" description="Helical" evidence="7">
    <location>
        <begin position="286"/>
        <end position="307"/>
    </location>
</feature>
<dbReference type="CDD" id="cd06173">
    <property type="entry name" value="MFS_MefA_like"/>
    <property type="match status" value="1"/>
</dbReference>
<feature type="transmembrane region" description="Helical" evidence="7">
    <location>
        <begin position="55"/>
        <end position="73"/>
    </location>
</feature>
<keyword evidence="2" id="KW-0813">Transport</keyword>
<reference evidence="8" key="1">
    <citation type="journal article" date="2014" name="Int. J. Syst. Evol. Microbiol.">
        <title>Complete genome sequence of Corynebacterium casei LMG S-19264T (=DSM 44701T), isolated from a smear-ripened cheese.</title>
        <authorList>
            <consortium name="US DOE Joint Genome Institute (JGI-PGF)"/>
            <person name="Walter F."/>
            <person name="Albersmeier A."/>
            <person name="Kalinowski J."/>
            <person name="Ruckert C."/>
        </authorList>
    </citation>
    <scope>NUCLEOTIDE SEQUENCE</scope>
    <source>
        <strain evidence="8">CGMCC 4.7679</strain>
    </source>
</reference>
<dbReference type="PANTHER" id="PTHR23513">
    <property type="entry name" value="INTEGRAL MEMBRANE EFFLUX PROTEIN-RELATED"/>
    <property type="match status" value="1"/>
</dbReference>
<keyword evidence="4 7" id="KW-0812">Transmembrane</keyword>
<feature type="transmembrane region" description="Helical" evidence="7">
    <location>
        <begin position="402"/>
        <end position="422"/>
    </location>
</feature>
<name>A0A8H9MGG4_9PSEU</name>
<comment type="subcellular location">
    <subcellularLocation>
        <location evidence="1">Cell inner membrane</location>
        <topology evidence="1">Multi-pass membrane protein</topology>
    </subcellularLocation>
</comment>
<organism evidence="8 9">
    <name type="scientific">Amycolatopsis bartoniae</name>
    <dbReference type="NCBI Taxonomy" id="941986"/>
    <lineage>
        <taxon>Bacteria</taxon>
        <taxon>Bacillati</taxon>
        <taxon>Actinomycetota</taxon>
        <taxon>Actinomycetes</taxon>
        <taxon>Pseudonocardiales</taxon>
        <taxon>Pseudonocardiaceae</taxon>
        <taxon>Amycolatopsis</taxon>
    </lineage>
</organism>
<feature type="transmembrane region" description="Helical" evidence="7">
    <location>
        <begin position="338"/>
        <end position="356"/>
    </location>
</feature>
<feature type="transmembrane region" description="Helical" evidence="7">
    <location>
        <begin position="79"/>
        <end position="99"/>
    </location>
</feature>
<evidence type="ECO:0000256" key="7">
    <source>
        <dbReference type="SAM" id="Phobius"/>
    </source>
</evidence>
<keyword evidence="5 7" id="KW-1133">Transmembrane helix</keyword>
<dbReference type="Proteomes" id="UP000658656">
    <property type="component" value="Unassembled WGS sequence"/>
</dbReference>
<keyword evidence="9" id="KW-1185">Reference proteome</keyword>
<dbReference type="PANTHER" id="PTHR23513:SF9">
    <property type="entry name" value="ENTEROBACTIN EXPORTER ENTS"/>
    <property type="match status" value="1"/>
</dbReference>